<evidence type="ECO:0000259" key="3">
    <source>
        <dbReference type="PROSITE" id="PS51272"/>
    </source>
</evidence>
<sequence>MANQPKKYKKFVATAATATLVASAIVPVASAAGLSDVAGNDHEVAINALVDAGIINGYADGTFKPNQTITRGQVVKLLGRWLEEQGYEIPADATSKARFNDLATNSADAELVKYAALAKDAGVFAGSNGNLLAAQNITRGQMALVLTRAVKEIAGVDLIAEYKEAGFVTEITDLDKATAEQRPAIVALEAFGLTNVSNYRPTENLTRGQFASFLYRTINNVLDVEVGGVVGVKAINNTTVEVTFEDEVENVQALNFLISDLEVKNAAVKQSNKKVVVLTTAAQKADQEYTVSLDDEKVGSFKGIAAVIPTAIKVVEESQQNVLGAQVTVKAQVTVAEGQSKAGIPVTFNIVSTQNGSNNPSGALNPAIVAEATTDENGVATYTYTRYASTAQQLATSDEVQAYATGNATLRSFAKVYWAAIQPLTITEVTEGNTINNGAKKVYKVKVALDHAEYNGTTTVIDGKTYASGSYVNIAFEENLNVTPDKAVKSVDVIDANGVSLDYPGQFTTSLGGQNYANTKVVKLKVDSKGEATFTLSGSNGKVTPIVFVDQKENPTNASGQYGRFNPTELFAKAPTVDFSKIQNLGLTLTSEGTKDAAAYRTLPIFAGKDANSSASVFSYSDADKFATDLENTGGRDYKAVLTDKAGKLAPAGTVVKVSVASGSALKTTGPVFLVDNNRKVVYQLNNAKSTEEFALATNSKGEVSFTLFGNKDSYATPTVFVETGDSTGLDKNDLQQVGEIAYFGDVRITTANLTVNGKKEATSTVSQSATFSYQTVDQNGKSYFKGGTAADEFNVNFQVDTTFTAAQVYDAKTGALLGTVNQGSAGSGSYTLKTTGGVAAIKVVSTNGNTVSVHATSAGLPSLSASAYFDKVTTEGIAAGQSVTGKVVAVDKDNKRLLLSNSTGSVVYELSYDDSDLFVQSEKVIADTFKSHLSVGEEVTFTQATDTTKKVFKNTNLNSGLVELKENVKLVLSYDNSVYDFNTAVAPAVAKGVIGKAATKTASIEIQGNNVTLKNLTLEGNLEITNKVKNDSTLDNVTVTGTTTVNGGDGNTFTAKDSTLNLLFLNIKEHIALDNTTITELIAKVTGSTVTGTGTVTDVTTVNGVTAPVFTGVTQTNPATPEVPFTATVTTTSADTVNFTFAANVTAAITSVTGGTVGTTSGDTVTVTFAPVLAGGQVVTVVSNGKTYTATYTAGASTLVFSRKY</sequence>
<accession>A0ABQ5NHR4</accession>
<evidence type="ECO:0000313" key="5">
    <source>
        <dbReference type="Proteomes" id="UP001065593"/>
    </source>
</evidence>
<organism evidence="4 5">
    <name type="scientific">Lysinibacillus piscis</name>
    <dbReference type="NCBI Taxonomy" id="2518931"/>
    <lineage>
        <taxon>Bacteria</taxon>
        <taxon>Bacillati</taxon>
        <taxon>Bacillota</taxon>
        <taxon>Bacilli</taxon>
        <taxon>Bacillales</taxon>
        <taxon>Bacillaceae</taxon>
        <taxon>Lysinibacillus</taxon>
    </lineage>
</organism>
<feature type="domain" description="SLH" evidence="3">
    <location>
        <begin position="29"/>
        <end position="92"/>
    </location>
</feature>
<dbReference type="Pfam" id="PF00395">
    <property type="entry name" value="SLH"/>
    <property type="match status" value="1"/>
</dbReference>
<evidence type="ECO:0000256" key="1">
    <source>
        <dbReference type="ARBA" id="ARBA00022729"/>
    </source>
</evidence>
<dbReference type="InterPro" id="IPR001119">
    <property type="entry name" value="SLH_dom"/>
</dbReference>
<feature type="domain" description="SLH" evidence="3">
    <location>
        <begin position="168"/>
        <end position="228"/>
    </location>
</feature>
<dbReference type="RefSeq" id="WP_264987609.1">
    <property type="nucleotide sequence ID" value="NZ_BRZA01000001.1"/>
</dbReference>
<protein>
    <recommendedName>
        <fullName evidence="3">SLH domain-containing protein</fullName>
    </recommendedName>
</protein>
<dbReference type="EMBL" id="BRZA01000001">
    <property type="protein sequence ID" value="GLC87894.1"/>
    <property type="molecule type" value="Genomic_DNA"/>
</dbReference>
<proteinExistence type="predicted"/>
<name>A0ABQ5NHR4_9BACI</name>
<comment type="caution">
    <text evidence="4">The sequence shown here is derived from an EMBL/GenBank/DDBJ whole genome shotgun (WGS) entry which is preliminary data.</text>
</comment>
<dbReference type="PROSITE" id="PS51272">
    <property type="entry name" value="SLH"/>
    <property type="match status" value="2"/>
</dbReference>
<feature type="signal peptide" evidence="2">
    <location>
        <begin position="1"/>
        <end position="31"/>
    </location>
</feature>
<dbReference type="Gene3D" id="2.60.40.1220">
    <property type="match status" value="1"/>
</dbReference>
<evidence type="ECO:0000256" key="2">
    <source>
        <dbReference type="SAM" id="SignalP"/>
    </source>
</evidence>
<keyword evidence="1 2" id="KW-0732">Signal</keyword>
<keyword evidence="5" id="KW-1185">Reference proteome</keyword>
<reference evidence="4" key="1">
    <citation type="submission" date="2022-08" db="EMBL/GenBank/DDBJ databases">
        <title>Draft genome sequence of Lysinibacillus sp. strain KH24.</title>
        <authorList>
            <person name="Kanbe H."/>
            <person name="Itoh H."/>
        </authorList>
    </citation>
    <scope>NUCLEOTIDE SEQUENCE</scope>
    <source>
        <strain evidence="4">KH24</strain>
    </source>
</reference>
<evidence type="ECO:0000313" key="4">
    <source>
        <dbReference type="EMBL" id="GLC87894.1"/>
    </source>
</evidence>
<gene>
    <name evidence="4" type="ORF">LYSBPC_10210</name>
</gene>
<dbReference type="Proteomes" id="UP001065593">
    <property type="component" value="Unassembled WGS sequence"/>
</dbReference>
<dbReference type="InterPro" id="IPR014755">
    <property type="entry name" value="Cu-Rt/internalin_Ig-like"/>
</dbReference>
<feature type="chain" id="PRO_5046102257" description="SLH domain-containing protein" evidence="2">
    <location>
        <begin position="32"/>
        <end position="1206"/>
    </location>
</feature>